<geneLocation type="plasmid" evidence="1">
    <name>p12939-PER</name>
</geneLocation>
<organism evidence="1">
    <name type="scientific">Pseudomonas aeruginosa</name>
    <dbReference type="NCBI Taxonomy" id="287"/>
    <lineage>
        <taxon>Bacteria</taxon>
        <taxon>Pseudomonadati</taxon>
        <taxon>Pseudomonadota</taxon>
        <taxon>Gammaproteobacteria</taxon>
        <taxon>Pseudomonadales</taxon>
        <taxon>Pseudomonadaceae</taxon>
        <taxon>Pseudomonas</taxon>
    </lineage>
</organism>
<protein>
    <submittedName>
        <fullName evidence="1">Uncharacterized protein</fullName>
    </submittedName>
</protein>
<dbReference type="AlphaFoldDB" id="A0A2L1KFP4"/>
<sequence>MQKTGLQARFLHFFWFKVRQRLKVAGLAATTWVNREA</sequence>
<dbReference type="EMBL" id="MF344569">
    <property type="protein sequence ID" value="AVE21053.1"/>
    <property type="molecule type" value="Genomic_DNA"/>
</dbReference>
<proteinExistence type="predicted"/>
<keyword evidence="1" id="KW-0614">Plasmid</keyword>
<reference evidence="1" key="1">
    <citation type="submission" date="2017-06" db="EMBL/GenBank/DDBJ databases">
        <title>Complete sequence of p12939-PER from clinical Pseudomonas aeruginosa.</title>
        <authorList>
            <person name="Yuan M."/>
            <person name="Feng J."/>
            <person name="Zhan Z."/>
            <person name="Jiang X."/>
            <person name="Zhang D."/>
            <person name="Chen X."/>
            <person name="Zhao X."/>
            <person name="Che J."/>
            <person name="Lu J."/>
            <person name="Xu J."/>
            <person name="Li J."/>
            <person name="Zhou D."/>
        </authorList>
    </citation>
    <scope>NUCLEOTIDE SEQUENCE</scope>
    <source>
        <plasmid evidence="1">p12939-PER</plasmid>
    </source>
</reference>
<evidence type="ECO:0000313" key="1">
    <source>
        <dbReference type="EMBL" id="AVE21053.1"/>
    </source>
</evidence>
<accession>A0A2L1KFP4</accession>
<name>A0A2L1KFP4_PSEAI</name>